<comment type="caution">
    <text evidence="2">The sequence shown here is derived from an EMBL/GenBank/DDBJ whole genome shotgun (WGS) entry which is preliminary data.</text>
</comment>
<accession>D1W0V6</accession>
<gene>
    <name evidence="2" type="ORF">HMPREF9019_1243</name>
</gene>
<evidence type="ECO:0008006" key="4">
    <source>
        <dbReference type="Google" id="ProtNLM"/>
    </source>
</evidence>
<proteinExistence type="predicted"/>
<keyword evidence="3" id="KW-1185">Reference proteome</keyword>
<dbReference type="EMBL" id="ADEF01000048">
    <property type="protein sequence ID" value="EFA97022.1"/>
    <property type="molecule type" value="Genomic_DNA"/>
</dbReference>
<reference evidence="2 3" key="1">
    <citation type="submission" date="2009-12" db="EMBL/GenBank/DDBJ databases">
        <title>Genome Sequence of Prevotella timonensis CRIS 5C-B1.</title>
        <authorList>
            <person name="Durkin A.S."/>
            <person name="Madupu R."/>
            <person name="Torralba M."/>
            <person name="Methe B."/>
            <person name="Sutton G."/>
            <person name="Strausberg R.L."/>
            <person name="Nelson K.E."/>
        </authorList>
    </citation>
    <scope>NUCLEOTIDE SEQUENCE [LARGE SCALE GENOMIC DNA]</scope>
    <source>
        <strain evidence="2 3">CRIS 5C-B1</strain>
    </source>
</reference>
<feature type="chain" id="PRO_5003025523" description="DUF4468 domain-containing protein" evidence="1">
    <location>
        <begin position="21"/>
        <end position="207"/>
    </location>
</feature>
<feature type="signal peptide" evidence="1">
    <location>
        <begin position="1"/>
        <end position="20"/>
    </location>
</feature>
<dbReference type="AlphaFoldDB" id="D1W0V6"/>
<sequence length="207" mass="23846">MKRILILLCITMFLSSLFNACQQKSSDNNTNTIDTLWNDKVQDCFFGIKLGENANRYVEKFQTMNLQGELHPIINDCFSIIFSRPSLSTIGFGTVQWDKIRITSGKGAVYEIAFIKTYQHGQESACNYMYYDLLKKLSSKYKITDVASTYSNDSTVSELKEIYGKNEVKAQLYKRKYFLEGHGEMINICLDYVSYPIMENQSTKNDL</sequence>
<keyword evidence="1" id="KW-0732">Signal</keyword>
<organism evidence="2 3">
    <name type="scientific">Hoylesella timonensis CRIS 5C-B1</name>
    <dbReference type="NCBI Taxonomy" id="679189"/>
    <lineage>
        <taxon>Bacteria</taxon>
        <taxon>Pseudomonadati</taxon>
        <taxon>Bacteroidota</taxon>
        <taxon>Bacteroidia</taxon>
        <taxon>Bacteroidales</taxon>
        <taxon>Prevotellaceae</taxon>
        <taxon>Hoylesella</taxon>
    </lineage>
</organism>
<evidence type="ECO:0000313" key="2">
    <source>
        <dbReference type="EMBL" id="EFA97022.1"/>
    </source>
</evidence>
<name>D1W0V6_9BACT</name>
<evidence type="ECO:0000256" key="1">
    <source>
        <dbReference type="SAM" id="SignalP"/>
    </source>
</evidence>
<dbReference type="Proteomes" id="UP000004001">
    <property type="component" value="Unassembled WGS sequence"/>
</dbReference>
<evidence type="ECO:0000313" key="3">
    <source>
        <dbReference type="Proteomes" id="UP000004001"/>
    </source>
</evidence>
<dbReference type="RefSeq" id="WP_008124966.1">
    <property type="nucleotide sequence ID" value="NZ_ADEF01000048.1"/>
</dbReference>
<protein>
    <recommendedName>
        <fullName evidence="4">DUF4468 domain-containing protein</fullName>
    </recommendedName>
</protein>